<dbReference type="EMBL" id="CP000113">
    <property type="protein sequence ID" value="ABF88630.1"/>
    <property type="molecule type" value="Genomic_DNA"/>
</dbReference>
<dbReference type="CDD" id="cd00075">
    <property type="entry name" value="HATPase"/>
    <property type="match status" value="1"/>
</dbReference>
<keyword evidence="3" id="KW-0597">Phosphoprotein</keyword>
<feature type="transmembrane region" description="Helical" evidence="9">
    <location>
        <begin position="145"/>
        <end position="164"/>
    </location>
</feature>
<protein>
    <recommendedName>
        <fullName evidence="2">histidine kinase</fullName>
        <ecNumber evidence="2">2.7.13.3</ecNumber>
    </recommendedName>
</protein>
<dbReference type="GO" id="GO:0000155">
    <property type="term" value="F:phosphorelay sensor kinase activity"/>
    <property type="evidence" value="ECO:0007669"/>
    <property type="project" value="InterPro"/>
</dbReference>
<feature type="domain" description="Histidine kinase" evidence="10">
    <location>
        <begin position="229"/>
        <end position="436"/>
    </location>
</feature>
<dbReference type="Proteomes" id="UP000002402">
    <property type="component" value="Chromosome"/>
</dbReference>
<keyword evidence="5" id="KW-0547">Nucleotide-binding</keyword>
<dbReference type="InterPro" id="IPR004358">
    <property type="entry name" value="Sig_transdc_His_kin-like_C"/>
</dbReference>
<evidence type="ECO:0000256" key="2">
    <source>
        <dbReference type="ARBA" id="ARBA00012438"/>
    </source>
</evidence>
<accession>Q1D5S9</accession>
<dbReference type="SMART" id="SM00387">
    <property type="entry name" value="HATPase_c"/>
    <property type="match status" value="1"/>
</dbReference>
<dbReference type="PANTHER" id="PTHR43065">
    <property type="entry name" value="SENSOR HISTIDINE KINASE"/>
    <property type="match status" value="1"/>
</dbReference>
<dbReference type="Pfam" id="PF02518">
    <property type="entry name" value="HATPase_c"/>
    <property type="match status" value="1"/>
</dbReference>
<keyword evidence="6 11" id="KW-0418">Kinase</keyword>
<dbReference type="HOGENOM" id="CLU_623548_0_0_7"/>
<dbReference type="Gene3D" id="1.10.287.130">
    <property type="match status" value="1"/>
</dbReference>
<dbReference type="EnsemblBacteria" id="ABF88630">
    <property type="protein sequence ID" value="ABF88630"/>
    <property type="gene ID" value="MXAN_3812"/>
</dbReference>
<dbReference type="Gene3D" id="3.30.565.10">
    <property type="entry name" value="Histidine kinase-like ATPase, C-terminal domain"/>
    <property type="match status" value="1"/>
</dbReference>
<dbReference type="CDD" id="cd00082">
    <property type="entry name" value="HisKA"/>
    <property type="match status" value="1"/>
</dbReference>
<keyword evidence="9" id="KW-0812">Transmembrane</keyword>
<evidence type="ECO:0000313" key="12">
    <source>
        <dbReference type="Proteomes" id="UP000002402"/>
    </source>
</evidence>
<evidence type="ECO:0000256" key="5">
    <source>
        <dbReference type="ARBA" id="ARBA00022741"/>
    </source>
</evidence>
<dbReference type="InterPro" id="IPR003594">
    <property type="entry name" value="HATPase_dom"/>
</dbReference>
<dbReference type="PANTHER" id="PTHR43065:SF10">
    <property type="entry name" value="PEROXIDE STRESS-ACTIVATED HISTIDINE KINASE MAK3"/>
    <property type="match status" value="1"/>
</dbReference>
<dbReference type="SUPFAM" id="SSF47384">
    <property type="entry name" value="Homodimeric domain of signal transducing histidine kinase"/>
    <property type="match status" value="1"/>
</dbReference>
<dbReference type="InterPro" id="IPR036097">
    <property type="entry name" value="HisK_dim/P_sf"/>
</dbReference>
<keyword evidence="4" id="KW-0808">Transferase</keyword>
<evidence type="ECO:0000313" key="11">
    <source>
        <dbReference type="EMBL" id="ABF88630.1"/>
    </source>
</evidence>
<name>Q1D5S9_MYXXD</name>
<keyword evidence="8" id="KW-0902">Two-component regulatory system</keyword>
<reference evidence="11 12" key="1">
    <citation type="journal article" date="2006" name="Proc. Natl. Acad. Sci. U.S.A.">
        <title>Evolution of sensory complexity recorded in a myxobacterial genome.</title>
        <authorList>
            <person name="Goldman B.S."/>
            <person name="Nierman W.C."/>
            <person name="Kaiser D."/>
            <person name="Slater S.C."/>
            <person name="Durkin A.S."/>
            <person name="Eisen J.A."/>
            <person name="Ronning C.M."/>
            <person name="Barbazuk W.B."/>
            <person name="Blanchard M."/>
            <person name="Field C."/>
            <person name="Halling C."/>
            <person name="Hinkle G."/>
            <person name="Iartchuk O."/>
            <person name="Kim H.S."/>
            <person name="Mackenzie C."/>
            <person name="Madupu R."/>
            <person name="Miller N."/>
            <person name="Shvartsbeyn A."/>
            <person name="Sullivan S.A."/>
            <person name="Vaudin M."/>
            <person name="Wiegand R."/>
            <person name="Kaplan H.B."/>
        </authorList>
    </citation>
    <scope>NUCLEOTIDE SEQUENCE [LARGE SCALE GENOMIC DNA]</scope>
    <source>
        <strain evidence="12">DK1622</strain>
    </source>
</reference>
<feature type="transmembrane region" description="Helical" evidence="9">
    <location>
        <begin position="170"/>
        <end position="194"/>
    </location>
</feature>
<feature type="transmembrane region" description="Helical" evidence="9">
    <location>
        <begin position="94"/>
        <end position="124"/>
    </location>
</feature>
<comment type="catalytic activity">
    <reaction evidence="1">
        <text>ATP + protein L-histidine = ADP + protein N-phospho-L-histidine.</text>
        <dbReference type="EC" id="2.7.13.3"/>
    </reaction>
</comment>
<keyword evidence="12" id="KW-1185">Reference proteome</keyword>
<gene>
    <name evidence="11" type="ordered locus">MXAN_3812</name>
</gene>
<evidence type="ECO:0000256" key="3">
    <source>
        <dbReference type="ARBA" id="ARBA00022553"/>
    </source>
</evidence>
<dbReference type="GO" id="GO:0005524">
    <property type="term" value="F:ATP binding"/>
    <property type="evidence" value="ECO:0007669"/>
    <property type="project" value="UniProtKB-KW"/>
</dbReference>
<keyword evidence="7" id="KW-0067">ATP-binding</keyword>
<proteinExistence type="predicted"/>
<dbReference type="Pfam" id="PF00512">
    <property type="entry name" value="HisKA"/>
    <property type="match status" value="1"/>
</dbReference>
<keyword evidence="9" id="KW-1133">Transmembrane helix</keyword>
<dbReference type="PROSITE" id="PS50109">
    <property type="entry name" value="HIS_KIN"/>
    <property type="match status" value="1"/>
</dbReference>
<dbReference type="EC" id="2.7.13.3" evidence="2"/>
<feature type="transmembrane region" description="Helical" evidence="9">
    <location>
        <begin position="58"/>
        <end position="74"/>
    </location>
</feature>
<dbReference type="InterPro" id="IPR005467">
    <property type="entry name" value="His_kinase_dom"/>
</dbReference>
<dbReference type="PRINTS" id="PR00344">
    <property type="entry name" value="BCTRLSENSOR"/>
</dbReference>
<evidence type="ECO:0000256" key="4">
    <source>
        <dbReference type="ARBA" id="ARBA00022679"/>
    </source>
</evidence>
<keyword evidence="9" id="KW-0472">Membrane</keyword>
<feature type="transmembrane region" description="Helical" evidence="9">
    <location>
        <begin position="33"/>
        <end position="51"/>
    </location>
</feature>
<evidence type="ECO:0000256" key="6">
    <source>
        <dbReference type="ARBA" id="ARBA00022777"/>
    </source>
</evidence>
<dbReference type="STRING" id="246197.MXAN_3812"/>
<dbReference type="AlphaFoldDB" id="Q1D5S9"/>
<evidence type="ECO:0000256" key="9">
    <source>
        <dbReference type="SAM" id="Phobius"/>
    </source>
</evidence>
<evidence type="ECO:0000256" key="8">
    <source>
        <dbReference type="ARBA" id="ARBA00023012"/>
    </source>
</evidence>
<organism evidence="11 12">
    <name type="scientific">Myxococcus xanthus (strain DK1622)</name>
    <dbReference type="NCBI Taxonomy" id="246197"/>
    <lineage>
        <taxon>Bacteria</taxon>
        <taxon>Pseudomonadati</taxon>
        <taxon>Myxococcota</taxon>
        <taxon>Myxococcia</taxon>
        <taxon>Myxococcales</taxon>
        <taxon>Cystobacterineae</taxon>
        <taxon>Myxococcaceae</taxon>
        <taxon>Myxococcus</taxon>
    </lineage>
</organism>
<dbReference type="InterPro" id="IPR036890">
    <property type="entry name" value="HATPase_C_sf"/>
</dbReference>
<dbReference type="eggNOG" id="COG4191">
    <property type="taxonomic scope" value="Bacteria"/>
</dbReference>
<dbReference type="SUPFAM" id="SSF55874">
    <property type="entry name" value="ATPase domain of HSP90 chaperone/DNA topoisomerase II/histidine kinase"/>
    <property type="match status" value="1"/>
</dbReference>
<dbReference type="KEGG" id="mxa:MXAN_3812"/>
<dbReference type="SMART" id="SM00388">
    <property type="entry name" value="HisKA"/>
    <property type="match status" value="1"/>
</dbReference>
<evidence type="ECO:0000256" key="7">
    <source>
        <dbReference type="ARBA" id="ARBA00022840"/>
    </source>
</evidence>
<evidence type="ECO:0000259" key="10">
    <source>
        <dbReference type="PROSITE" id="PS50109"/>
    </source>
</evidence>
<dbReference type="InterPro" id="IPR003661">
    <property type="entry name" value="HisK_dim/P_dom"/>
</dbReference>
<evidence type="ECO:0000256" key="1">
    <source>
        <dbReference type="ARBA" id="ARBA00000085"/>
    </source>
</evidence>
<sequence>MSGRGPMDSRTQRYFEDIQLKHFGRLFGRLVRVRLFLSLLLLLSAVCVAVIDGAPWRCVFMSVVGVGAFTYFFHEFRRFQRDGVDARSVPLNLWMGQIILTSIIVGTGGIASPVLPAALPLGFLSSLAATPRDRSRLLMAQLSTLMAVSFFQISGLVQGLPLWFLGAPSAVLLVAGALVTAIMLCVCSAAGGAIRTTFDNMLSEALASRDELLATHRSYAGALEAMSGEIAHELKNPLATVKGLTQLMAREAGRAQPAERLQVLSGEVVRMQGILEEFLNFTRPLVPLTVSPVDLGALCDEALVLHEGLAAGHGVRLERKGTEGVEAVCDSRKVKQVLMNLLHNAIEACPTGGRVTVEVRALPVGEARVFVRDSGPGLASDLEARVFDAGVTTKAKGSGLGLTVARALARQHGGDVTLANAVGGGCEAALTLPRELPAEILRPLHGVANVG</sequence>